<dbReference type="Pfam" id="PF01569">
    <property type="entry name" value="PAP2"/>
    <property type="match status" value="1"/>
</dbReference>
<dbReference type="Gene3D" id="1.20.144.10">
    <property type="entry name" value="Phosphatidic acid phosphatase type 2/haloperoxidase"/>
    <property type="match status" value="1"/>
</dbReference>
<dbReference type="InterPro" id="IPR000326">
    <property type="entry name" value="PAP2/HPO"/>
</dbReference>
<dbReference type="SMART" id="SM00014">
    <property type="entry name" value="acidPPc"/>
    <property type="match status" value="1"/>
</dbReference>
<dbReference type="PANTHER" id="PTHR14969:SF13">
    <property type="entry name" value="AT30094P"/>
    <property type="match status" value="1"/>
</dbReference>
<sequence length="208" mass="22971">MLAHPPAKRRKFVNQALFFALNDLRSPFIDAAMNLGTRLGDFWNMPWIAALLLVLLGASRRQAWSARPALPPRERLLQLLWTLLASYVVAGLVVSALKFGLQWPRPAALFGPGVVHAVHAQDSPFSFPSGHSAFAMLVAALFWPCAGWYARVLLVFYVLWVGISRVNLGMHFPGDVICGWAVGAAAVWAARRLPGIRRRAFVTTKTKS</sequence>
<keyword evidence="1" id="KW-1133">Transmembrane helix</keyword>
<comment type="caution">
    <text evidence="3">The sequence shown here is derived from an EMBL/GenBank/DDBJ whole genome shotgun (WGS) entry which is preliminary data.</text>
</comment>
<evidence type="ECO:0000259" key="2">
    <source>
        <dbReference type="SMART" id="SM00014"/>
    </source>
</evidence>
<accession>A0A848FCR6</accession>
<reference evidence="3 4" key="1">
    <citation type="submission" date="2020-04" db="EMBL/GenBank/DDBJ databases">
        <title>Azohydromonas sp. isolated from soil.</title>
        <authorList>
            <person name="Dahal R.H."/>
        </authorList>
    </citation>
    <scope>NUCLEOTIDE SEQUENCE [LARGE SCALE GENOMIC DNA]</scope>
    <source>
        <strain evidence="3 4">G-1-1-14</strain>
    </source>
</reference>
<keyword evidence="1" id="KW-0472">Membrane</keyword>
<dbReference type="InterPro" id="IPR036938">
    <property type="entry name" value="PAP2/HPO_sf"/>
</dbReference>
<evidence type="ECO:0000313" key="4">
    <source>
        <dbReference type="Proteomes" id="UP000574067"/>
    </source>
</evidence>
<dbReference type="AlphaFoldDB" id="A0A848FCR6"/>
<feature type="domain" description="Phosphatidic acid phosphatase type 2/haloperoxidase" evidence="2">
    <location>
        <begin position="78"/>
        <end position="191"/>
    </location>
</feature>
<protein>
    <submittedName>
        <fullName evidence="3">Phosphatase PAP2 family protein</fullName>
    </submittedName>
</protein>
<evidence type="ECO:0000256" key="1">
    <source>
        <dbReference type="SAM" id="Phobius"/>
    </source>
</evidence>
<organism evidence="3 4">
    <name type="scientific">Azohydromonas caseinilytica</name>
    <dbReference type="NCBI Taxonomy" id="2728836"/>
    <lineage>
        <taxon>Bacteria</taxon>
        <taxon>Pseudomonadati</taxon>
        <taxon>Pseudomonadota</taxon>
        <taxon>Betaproteobacteria</taxon>
        <taxon>Burkholderiales</taxon>
        <taxon>Sphaerotilaceae</taxon>
        <taxon>Azohydromonas</taxon>
    </lineage>
</organism>
<dbReference type="Proteomes" id="UP000574067">
    <property type="component" value="Unassembled WGS sequence"/>
</dbReference>
<gene>
    <name evidence="3" type="ORF">HHL10_16455</name>
</gene>
<dbReference type="CDD" id="cd01610">
    <property type="entry name" value="PAP2_like"/>
    <property type="match status" value="1"/>
</dbReference>
<evidence type="ECO:0000313" key="3">
    <source>
        <dbReference type="EMBL" id="NML16575.1"/>
    </source>
</evidence>
<feature type="transmembrane region" description="Helical" evidence="1">
    <location>
        <begin position="133"/>
        <end position="160"/>
    </location>
</feature>
<proteinExistence type="predicted"/>
<dbReference type="PANTHER" id="PTHR14969">
    <property type="entry name" value="SPHINGOSINE-1-PHOSPHATE PHOSPHOHYDROLASE"/>
    <property type="match status" value="1"/>
</dbReference>
<keyword evidence="4" id="KW-1185">Reference proteome</keyword>
<dbReference type="RefSeq" id="WP_169161483.1">
    <property type="nucleotide sequence ID" value="NZ_JABBFW010000011.1"/>
</dbReference>
<feature type="transmembrane region" description="Helical" evidence="1">
    <location>
        <begin position="79"/>
        <end position="101"/>
    </location>
</feature>
<dbReference type="SUPFAM" id="SSF48317">
    <property type="entry name" value="Acid phosphatase/Vanadium-dependent haloperoxidase"/>
    <property type="match status" value="1"/>
</dbReference>
<keyword evidence="1" id="KW-0812">Transmembrane</keyword>
<dbReference type="EMBL" id="JABBFW010000011">
    <property type="protein sequence ID" value="NML16575.1"/>
    <property type="molecule type" value="Genomic_DNA"/>
</dbReference>
<name>A0A848FCR6_9BURK</name>
<feature type="transmembrane region" description="Helical" evidence="1">
    <location>
        <begin position="42"/>
        <end position="58"/>
    </location>
</feature>
<feature type="transmembrane region" description="Helical" evidence="1">
    <location>
        <begin position="172"/>
        <end position="190"/>
    </location>
</feature>